<keyword evidence="2" id="KW-0812">Transmembrane</keyword>
<comment type="caution">
    <text evidence="3">The sequence shown here is derived from an EMBL/GenBank/DDBJ whole genome shotgun (WGS) entry which is preliminary data.</text>
</comment>
<feature type="transmembrane region" description="Helical" evidence="2">
    <location>
        <begin position="129"/>
        <end position="145"/>
    </location>
</feature>
<proteinExistence type="predicted"/>
<gene>
    <name evidence="3" type="ORF">STAS_10132</name>
</gene>
<accession>A0A5A7PMH1</accession>
<evidence type="ECO:0000313" key="4">
    <source>
        <dbReference type="Proteomes" id="UP000325081"/>
    </source>
</evidence>
<evidence type="ECO:0000313" key="3">
    <source>
        <dbReference type="EMBL" id="GER33954.1"/>
    </source>
</evidence>
<dbReference type="AlphaFoldDB" id="A0A5A7PMH1"/>
<keyword evidence="4" id="KW-1185">Reference proteome</keyword>
<dbReference type="EMBL" id="BKCP01004838">
    <property type="protein sequence ID" value="GER33954.1"/>
    <property type="molecule type" value="Genomic_DNA"/>
</dbReference>
<feature type="coiled-coil region" evidence="1">
    <location>
        <begin position="60"/>
        <end position="122"/>
    </location>
</feature>
<evidence type="ECO:0000256" key="1">
    <source>
        <dbReference type="SAM" id="Coils"/>
    </source>
</evidence>
<dbReference type="Proteomes" id="UP000325081">
    <property type="component" value="Unassembled WGS sequence"/>
</dbReference>
<protein>
    <submittedName>
        <fullName evidence="3">GRF zinc finger containing protein</fullName>
    </submittedName>
</protein>
<evidence type="ECO:0000256" key="2">
    <source>
        <dbReference type="SAM" id="Phobius"/>
    </source>
</evidence>
<keyword evidence="2" id="KW-1133">Transmembrane helix</keyword>
<organism evidence="3 4">
    <name type="scientific">Striga asiatica</name>
    <name type="common">Asiatic witchweed</name>
    <name type="synonym">Buchnera asiatica</name>
    <dbReference type="NCBI Taxonomy" id="4170"/>
    <lineage>
        <taxon>Eukaryota</taxon>
        <taxon>Viridiplantae</taxon>
        <taxon>Streptophyta</taxon>
        <taxon>Embryophyta</taxon>
        <taxon>Tracheophyta</taxon>
        <taxon>Spermatophyta</taxon>
        <taxon>Magnoliopsida</taxon>
        <taxon>eudicotyledons</taxon>
        <taxon>Gunneridae</taxon>
        <taxon>Pentapetalae</taxon>
        <taxon>asterids</taxon>
        <taxon>lamiids</taxon>
        <taxon>Lamiales</taxon>
        <taxon>Orobanchaceae</taxon>
        <taxon>Buchnereae</taxon>
        <taxon>Striga</taxon>
    </lineage>
</organism>
<keyword evidence="1" id="KW-0175">Coiled coil</keyword>
<reference evidence="4" key="1">
    <citation type="journal article" date="2019" name="Curr. Biol.">
        <title>Genome Sequence of Striga asiatica Provides Insight into the Evolution of Plant Parasitism.</title>
        <authorList>
            <person name="Yoshida S."/>
            <person name="Kim S."/>
            <person name="Wafula E.K."/>
            <person name="Tanskanen J."/>
            <person name="Kim Y.M."/>
            <person name="Honaas L."/>
            <person name="Yang Z."/>
            <person name="Spallek T."/>
            <person name="Conn C.E."/>
            <person name="Ichihashi Y."/>
            <person name="Cheong K."/>
            <person name="Cui S."/>
            <person name="Der J.P."/>
            <person name="Gundlach H."/>
            <person name="Jiao Y."/>
            <person name="Hori C."/>
            <person name="Ishida J.K."/>
            <person name="Kasahara H."/>
            <person name="Kiba T."/>
            <person name="Kim M.S."/>
            <person name="Koo N."/>
            <person name="Laohavisit A."/>
            <person name="Lee Y.H."/>
            <person name="Lumba S."/>
            <person name="McCourt P."/>
            <person name="Mortimer J.C."/>
            <person name="Mutuku J.M."/>
            <person name="Nomura T."/>
            <person name="Sasaki-Sekimoto Y."/>
            <person name="Seto Y."/>
            <person name="Wang Y."/>
            <person name="Wakatake T."/>
            <person name="Sakakibara H."/>
            <person name="Demura T."/>
            <person name="Yamaguchi S."/>
            <person name="Yoneyama K."/>
            <person name="Manabe R.I."/>
            <person name="Nelson D.C."/>
            <person name="Schulman A.H."/>
            <person name="Timko M.P."/>
            <person name="dePamphilis C.W."/>
            <person name="Choi D."/>
            <person name="Shirasu K."/>
        </authorList>
    </citation>
    <scope>NUCLEOTIDE SEQUENCE [LARGE SCALE GENOMIC DNA]</scope>
    <source>
        <strain evidence="4">cv. UVA1</strain>
    </source>
</reference>
<name>A0A5A7PMH1_STRAF</name>
<sequence length="159" mass="18158">MSASSSSNSRIFKLECGCGDEPGLFTSNTYLNPCRRFRRCINTEQLKCEKNTVVAMAERLKMKEDELLCLKSKANDLEEQLKCEENTAVAMAERLKMKENELLCLKSKVNDLEKQVQVLSKRNIFRNRIVCVSVVLFVVLLFSLGKGENVTLFNYTTML</sequence>
<keyword evidence="2" id="KW-0472">Membrane</keyword>